<keyword evidence="2" id="KW-1185">Reference proteome</keyword>
<proteinExistence type="predicted"/>
<evidence type="ECO:0000313" key="1">
    <source>
        <dbReference type="EMBL" id="MBE1425432.1"/>
    </source>
</evidence>
<gene>
    <name evidence="1" type="ORF">H4684_002085</name>
</gene>
<evidence type="ECO:0008006" key="3">
    <source>
        <dbReference type="Google" id="ProtNLM"/>
    </source>
</evidence>
<comment type="caution">
    <text evidence="1">The sequence shown here is derived from an EMBL/GenBank/DDBJ whole genome shotgun (WGS) entry which is preliminary data.</text>
</comment>
<dbReference type="Proteomes" id="UP000639010">
    <property type="component" value="Unassembled WGS sequence"/>
</dbReference>
<accession>A0ABR9H4I0</accession>
<dbReference type="EMBL" id="JADBGG010000014">
    <property type="protein sequence ID" value="MBE1425432.1"/>
    <property type="molecule type" value="Genomic_DNA"/>
</dbReference>
<sequence>MNMQKTAQNEQSKHSAALQEILALGERQIRDGKIQPAAEVIKRLRERRREP</sequence>
<protein>
    <recommendedName>
        <fullName evidence="3">Type II toxin-antitoxin system ParD family antitoxin</fullName>
    </recommendedName>
</protein>
<dbReference type="RefSeq" id="WP_192623665.1">
    <property type="nucleotide sequence ID" value="NZ_JADBGG010000014.1"/>
</dbReference>
<organism evidence="1 2">
    <name type="scientific">Desulfomicrobium macestii</name>
    <dbReference type="NCBI Taxonomy" id="90731"/>
    <lineage>
        <taxon>Bacteria</taxon>
        <taxon>Pseudomonadati</taxon>
        <taxon>Thermodesulfobacteriota</taxon>
        <taxon>Desulfovibrionia</taxon>
        <taxon>Desulfovibrionales</taxon>
        <taxon>Desulfomicrobiaceae</taxon>
        <taxon>Desulfomicrobium</taxon>
    </lineage>
</organism>
<name>A0ABR9H4I0_9BACT</name>
<evidence type="ECO:0000313" key="2">
    <source>
        <dbReference type="Proteomes" id="UP000639010"/>
    </source>
</evidence>
<reference evidence="1 2" key="1">
    <citation type="submission" date="2020-10" db="EMBL/GenBank/DDBJ databases">
        <title>Genomic Encyclopedia of Type Strains, Phase IV (KMG-IV): sequencing the most valuable type-strain genomes for metagenomic binning, comparative biology and taxonomic classification.</title>
        <authorList>
            <person name="Goeker M."/>
        </authorList>
    </citation>
    <scope>NUCLEOTIDE SEQUENCE [LARGE SCALE GENOMIC DNA]</scope>
    <source>
        <strain evidence="1 2">DSM 4194</strain>
    </source>
</reference>